<proteinExistence type="predicted"/>
<accession>A0A4S8IUJ7</accession>
<keyword evidence="2" id="KW-1185">Reference proteome</keyword>
<evidence type="ECO:0000313" key="1">
    <source>
        <dbReference type="EMBL" id="THU52467.1"/>
    </source>
</evidence>
<evidence type="ECO:0000313" key="2">
    <source>
        <dbReference type="Proteomes" id="UP000317650"/>
    </source>
</evidence>
<comment type="caution">
    <text evidence="1">The sequence shown here is derived from an EMBL/GenBank/DDBJ whole genome shotgun (WGS) entry which is preliminary data.</text>
</comment>
<protein>
    <submittedName>
        <fullName evidence="1">Uncharacterized protein</fullName>
    </submittedName>
</protein>
<dbReference type="AlphaFoldDB" id="A0A4S8IUJ7"/>
<gene>
    <name evidence="1" type="ORF">C4D60_Mb10t04280</name>
</gene>
<name>A0A4S8IUJ7_MUSBA</name>
<reference evidence="1 2" key="1">
    <citation type="journal article" date="2019" name="Nat. Plants">
        <title>Genome sequencing of Musa balbisiana reveals subgenome evolution and function divergence in polyploid bananas.</title>
        <authorList>
            <person name="Yao X."/>
        </authorList>
    </citation>
    <scope>NUCLEOTIDE SEQUENCE [LARGE SCALE GENOMIC DNA]</scope>
    <source>
        <strain evidence="2">cv. DH-PKW</strain>
        <tissue evidence="1">Leaves</tissue>
    </source>
</reference>
<organism evidence="1 2">
    <name type="scientific">Musa balbisiana</name>
    <name type="common">Banana</name>
    <dbReference type="NCBI Taxonomy" id="52838"/>
    <lineage>
        <taxon>Eukaryota</taxon>
        <taxon>Viridiplantae</taxon>
        <taxon>Streptophyta</taxon>
        <taxon>Embryophyta</taxon>
        <taxon>Tracheophyta</taxon>
        <taxon>Spermatophyta</taxon>
        <taxon>Magnoliopsida</taxon>
        <taxon>Liliopsida</taxon>
        <taxon>Zingiberales</taxon>
        <taxon>Musaceae</taxon>
        <taxon>Musa</taxon>
    </lineage>
</organism>
<dbReference type="Proteomes" id="UP000317650">
    <property type="component" value="Chromosome 10"/>
</dbReference>
<sequence length="124" mass="13793">MLRSRPEKAAAAAVQMEVHRALLNSRYSSLFFIHYAFSIYMRPKLASSGSELSSSNFPSISLPFASDLSLAPPIQATFPRQVSTVCRGRQIRSFGDSVIEVWNLGNKVTDGSEFATRNAPRYNF</sequence>
<dbReference type="EMBL" id="PYDT01000008">
    <property type="protein sequence ID" value="THU52467.1"/>
    <property type="molecule type" value="Genomic_DNA"/>
</dbReference>